<dbReference type="Pfam" id="PF00561">
    <property type="entry name" value="Abhydrolase_1"/>
    <property type="match status" value="1"/>
</dbReference>
<proteinExistence type="predicted"/>
<dbReference type="GO" id="GO:0016787">
    <property type="term" value="F:hydrolase activity"/>
    <property type="evidence" value="ECO:0007669"/>
    <property type="project" value="UniProtKB-KW"/>
</dbReference>
<protein>
    <submittedName>
        <fullName evidence="2">4,5:9,10-diseco-3-hydroxy-5,9,17-trioxoandrosta-1(10),2-diene-4-oate hydrolase</fullName>
    </submittedName>
</protein>
<dbReference type="InterPro" id="IPR029058">
    <property type="entry name" value="AB_hydrolase_fold"/>
</dbReference>
<sequence length="276" mass="30632">MSNKPVPEGRYVTLSSGYRMHLLDQGQGPVVVFLHGSGSGACGHSNFKHNYPALVEAGYRVVLIDLIGYGYSDKPADIEYPLELFIGTVKETLDQIGVSRCTLIGNSLGGAIAIGFALAHPATVDKLVLMAPGGVEDQPEYFKMPGMALMKDVFMSAEPVTAARLKDFFVRGMVYDAASVDDDTVNERFELMKLQNPQVVRTMKVPNMTERLHEIQCPALAFWGAYEQMMPETGILKLVHGISKLRMIVVPRCGHWVMVEHRDLFNRMTLDFLRHG</sequence>
<gene>
    <name evidence="2" type="ORF">SAMN04488068_2582</name>
</gene>
<dbReference type="STRING" id="490188.SAMN04488068_2582"/>
<dbReference type="RefSeq" id="WP_072898089.1">
    <property type="nucleotide sequence ID" value="NZ_FQWZ01000006.1"/>
</dbReference>
<dbReference type="OrthoDB" id="9780765at2"/>
<dbReference type="SUPFAM" id="SSF53474">
    <property type="entry name" value="alpha/beta-Hydrolases"/>
    <property type="match status" value="1"/>
</dbReference>
<dbReference type="InterPro" id="IPR000639">
    <property type="entry name" value="Epox_hydrolase-like"/>
</dbReference>
<keyword evidence="2" id="KW-0378">Hydrolase</keyword>
<dbReference type="Gene3D" id="3.40.50.1820">
    <property type="entry name" value="alpha/beta hydrolase"/>
    <property type="match status" value="1"/>
</dbReference>
<organism evidence="2 3">
    <name type="scientific">Hydrocarboniphaga daqingensis</name>
    <dbReference type="NCBI Taxonomy" id="490188"/>
    <lineage>
        <taxon>Bacteria</taxon>
        <taxon>Pseudomonadati</taxon>
        <taxon>Pseudomonadota</taxon>
        <taxon>Gammaproteobacteria</taxon>
        <taxon>Nevskiales</taxon>
        <taxon>Nevskiaceae</taxon>
        <taxon>Hydrocarboniphaga</taxon>
    </lineage>
</organism>
<dbReference type="PRINTS" id="PR00412">
    <property type="entry name" value="EPOXHYDRLASE"/>
</dbReference>
<dbReference type="PRINTS" id="PR00111">
    <property type="entry name" value="ABHYDROLASE"/>
</dbReference>
<dbReference type="PANTHER" id="PTHR46438">
    <property type="entry name" value="ALPHA/BETA-HYDROLASES SUPERFAMILY PROTEIN"/>
    <property type="match status" value="1"/>
</dbReference>
<keyword evidence="3" id="KW-1185">Reference proteome</keyword>
<evidence type="ECO:0000259" key="1">
    <source>
        <dbReference type="Pfam" id="PF00561"/>
    </source>
</evidence>
<dbReference type="Proteomes" id="UP000199758">
    <property type="component" value="Unassembled WGS sequence"/>
</dbReference>
<evidence type="ECO:0000313" key="2">
    <source>
        <dbReference type="EMBL" id="SHH12803.1"/>
    </source>
</evidence>
<name>A0A1M5QGZ5_9GAMM</name>
<accession>A0A1M5QGZ5</accession>
<dbReference type="PANTHER" id="PTHR46438:SF11">
    <property type="entry name" value="LIPASE-RELATED"/>
    <property type="match status" value="1"/>
</dbReference>
<feature type="domain" description="AB hydrolase-1" evidence="1">
    <location>
        <begin position="29"/>
        <end position="151"/>
    </location>
</feature>
<dbReference type="AlphaFoldDB" id="A0A1M5QGZ5"/>
<reference evidence="2 3" key="1">
    <citation type="submission" date="2016-11" db="EMBL/GenBank/DDBJ databases">
        <authorList>
            <person name="Jaros S."/>
            <person name="Januszkiewicz K."/>
            <person name="Wedrychowicz H."/>
        </authorList>
    </citation>
    <scope>NUCLEOTIDE SEQUENCE [LARGE SCALE GENOMIC DNA]</scope>
    <source>
        <strain evidence="2 3">CGMCC 1.7049</strain>
    </source>
</reference>
<dbReference type="InterPro" id="IPR000073">
    <property type="entry name" value="AB_hydrolase_1"/>
</dbReference>
<dbReference type="EMBL" id="FQWZ01000006">
    <property type="protein sequence ID" value="SHH12803.1"/>
    <property type="molecule type" value="Genomic_DNA"/>
</dbReference>
<evidence type="ECO:0000313" key="3">
    <source>
        <dbReference type="Proteomes" id="UP000199758"/>
    </source>
</evidence>